<dbReference type="AlphaFoldDB" id="A0A2X0V291"/>
<protein>
    <submittedName>
        <fullName evidence="2">Uncharacterized protein</fullName>
    </submittedName>
</protein>
<sequence length="203" mass="22711">MKKILALILGASIMQAHAVITDTVLKDFALNDTKISLHVPAELTESFVTSPENVFITYSSKDTAYSVIFKFSVLSKANANSLMQGDNFINTALIPYSDKDKRLYGEYKIVQSFEDKMSRSVLIDSYLTKQADEYLPEAYFKINEYISLKGRVLSTITCRAAGARAQKHMIDSTFSLYHGMCSKIITQNKELLDTAGRALEPKP</sequence>
<keyword evidence="1" id="KW-0732">Signal</keyword>
<evidence type="ECO:0000313" key="3">
    <source>
        <dbReference type="Proteomes" id="UP000250086"/>
    </source>
</evidence>
<keyword evidence="3" id="KW-1185">Reference proteome</keyword>
<name>A0A2X0V291_9GAMM</name>
<organism evidence="2 3">
    <name type="scientific">Anaerobiospirillum thomasii</name>
    <dbReference type="NCBI Taxonomy" id="179995"/>
    <lineage>
        <taxon>Bacteria</taxon>
        <taxon>Pseudomonadati</taxon>
        <taxon>Pseudomonadota</taxon>
        <taxon>Gammaproteobacteria</taxon>
        <taxon>Aeromonadales</taxon>
        <taxon>Succinivibrionaceae</taxon>
        <taxon>Anaerobiospirillum</taxon>
    </lineage>
</organism>
<dbReference type="EMBL" id="UAPV01000001">
    <property type="protein sequence ID" value="SPT68649.1"/>
    <property type="molecule type" value="Genomic_DNA"/>
</dbReference>
<dbReference type="Proteomes" id="UP000250086">
    <property type="component" value="Unassembled WGS sequence"/>
</dbReference>
<evidence type="ECO:0000313" key="2">
    <source>
        <dbReference type="EMBL" id="SPT68649.1"/>
    </source>
</evidence>
<feature type="signal peptide" evidence="1">
    <location>
        <begin position="1"/>
        <end position="18"/>
    </location>
</feature>
<gene>
    <name evidence="2" type="ORF">NCTC13093_00023</name>
</gene>
<evidence type="ECO:0000256" key="1">
    <source>
        <dbReference type="SAM" id="SignalP"/>
    </source>
</evidence>
<proteinExistence type="predicted"/>
<feature type="chain" id="PRO_5015898386" evidence="1">
    <location>
        <begin position="19"/>
        <end position="203"/>
    </location>
</feature>
<reference evidence="2 3" key="1">
    <citation type="submission" date="2018-06" db="EMBL/GenBank/DDBJ databases">
        <authorList>
            <consortium name="Pathogen Informatics"/>
            <person name="Doyle S."/>
        </authorList>
    </citation>
    <scope>NUCLEOTIDE SEQUENCE [LARGE SCALE GENOMIC DNA]</scope>
    <source>
        <strain evidence="2 3">NCTC13093</strain>
    </source>
</reference>
<dbReference type="RefSeq" id="WP_113742919.1">
    <property type="nucleotide sequence ID" value="NZ_UAPV01000001.1"/>
</dbReference>
<accession>A0A2X0V291</accession>